<name>A0ACC3Z5N5_COLTU</name>
<dbReference type="EMBL" id="VUJX02000003">
    <property type="protein sequence ID" value="KAL0939411.1"/>
    <property type="molecule type" value="Genomic_DNA"/>
</dbReference>
<sequence>MMTMLSRMNNIHAPTVPSGPTTNAGTNGSIAHLTFTELQRKKVDMEAELRALGAVLDSHGVNMTSPLTTQDGFPRADIDVAQGRPHLKENLKNVRTTRARIIHLRNDYKDLMALVEKHLHEHFASLQENDEAQPSFSGSDDGLPLEHTTPLLLQQPFAQVNSVVSGSPAESAGLRPQDEIRNFGYVNHSNHDGLKKVAECVQGSEGQPVLVRVSRPGSGGRQELQLILTPTRNWGGRGLLGCHILPL</sequence>
<reference evidence="1 2" key="1">
    <citation type="journal article" date="2020" name="Phytopathology">
        <title>Genome Sequence Resources of Colletotrichum truncatum, C. plurivorum, C. musicola, and C. sojae: Four Species Pathogenic to Soybean (Glycine max).</title>
        <authorList>
            <person name="Rogerio F."/>
            <person name="Boufleur T.R."/>
            <person name="Ciampi-Guillardi M."/>
            <person name="Sukno S.A."/>
            <person name="Thon M.R."/>
            <person name="Massola Junior N.S."/>
            <person name="Baroncelli R."/>
        </authorList>
    </citation>
    <scope>NUCLEOTIDE SEQUENCE [LARGE SCALE GENOMIC DNA]</scope>
    <source>
        <strain evidence="1 2">CMES1059</strain>
    </source>
</reference>
<evidence type="ECO:0000313" key="1">
    <source>
        <dbReference type="EMBL" id="KAL0939411.1"/>
    </source>
</evidence>
<protein>
    <submittedName>
        <fullName evidence="1">26S proteasome non-ATPase regulatory subunit 9</fullName>
    </submittedName>
</protein>
<keyword evidence="1" id="KW-0647">Proteasome</keyword>
<dbReference type="Proteomes" id="UP000805649">
    <property type="component" value="Unassembled WGS sequence"/>
</dbReference>
<organism evidence="1 2">
    <name type="scientific">Colletotrichum truncatum</name>
    <name type="common">Anthracnose fungus</name>
    <name type="synonym">Colletotrichum capsici</name>
    <dbReference type="NCBI Taxonomy" id="5467"/>
    <lineage>
        <taxon>Eukaryota</taxon>
        <taxon>Fungi</taxon>
        <taxon>Dikarya</taxon>
        <taxon>Ascomycota</taxon>
        <taxon>Pezizomycotina</taxon>
        <taxon>Sordariomycetes</taxon>
        <taxon>Hypocreomycetidae</taxon>
        <taxon>Glomerellales</taxon>
        <taxon>Glomerellaceae</taxon>
        <taxon>Colletotrichum</taxon>
        <taxon>Colletotrichum truncatum species complex</taxon>
    </lineage>
</organism>
<comment type="caution">
    <text evidence="1">The sequence shown here is derived from an EMBL/GenBank/DDBJ whole genome shotgun (WGS) entry which is preliminary data.</text>
</comment>
<evidence type="ECO:0000313" key="2">
    <source>
        <dbReference type="Proteomes" id="UP000805649"/>
    </source>
</evidence>
<accession>A0ACC3Z5N5</accession>
<keyword evidence="2" id="KW-1185">Reference proteome</keyword>
<gene>
    <name evidence="1" type="ORF">CTRU02_206021</name>
</gene>
<proteinExistence type="predicted"/>